<dbReference type="AlphaFoldDB" id="A0A7S1BVR6"/>
<evidence type="ECO:0000259" key="3">
    <source>
        <dbReference type="Pfam" id="PF01370"/>
    </source>
</evidence>
<dbReference type="Pfam" id="PF00106">
    <property type="entry name" value="adh_short"/>
    <property type="match status" value="1"/>
</dbReference>
<proteinExistence type="inferred from homology"/>
<name>A0A7S1BVR6_9STRA</name>
<dbReference type="PRINTS" id="PR00081">
    <property type="entry name" value="GDHRDH"/>
</dbReference>
<dbReference type="PANTHER" id="PTHR43669:SF12">
    <property type="entry name" value="BLR5618 PROTEIN"/>
    <property type="match status" value="1"/>
</dbReference>
<dbReference type="PANTHER" id="PTHR43669">
    <property type="entry name" value="5-KETO-D-GLUCONATE 5-REDUCTASE"/>
    <property type="match status" value="1"/>
</dbReference>
<dbReference type="EMBL" id="HBFR01035057">
    <property type="protein sequence ID" value="CAD8898305.1"/>
    <property type="molecule type" value="Transcribed_RNA"/>
</dbReference>
<dbReference type="SUPFAM" id="SSF51735">
    <property type="entry name" value="NAD(P)-binding Rossmann-fold domains"/>
    <property type="match status" value="2"/>
</dbReference>
<evidence type="ECO:0000313" key="4">
    <source>
        <dbReference type="EMBL" id="CAD8898305.1"/>
    </source>
</evidence>
<dbReference type="PRINTS" id="PR00080">
    <property type="entry name" value="SDRFAMILY"/>
</dbReference>
<comment type="similarity">
    <text evidence="1">Belongs to the short-chain dehydrogenases/reductases (SDR) family.</text>
</comment>
<gene>
    <name evidence="4" type="ORF">CHYS00102_LOCUS25519</name>
</gene>
<sequence length="633" mass="65834">MSSPSESAAVIITGGGGFLGQCLACSLLSSERLLVDCDGAPRSVGHVYLADVAFPPSLRPELAARPDAVSQLVGDVADPAFCRSLYRSAVGTGAGRPVSVFHLGAVMSGDGERDFDRCIATNLRGTLNMLEGARELSPSCRAKFVFASAGAIIGSGHPADYVSETDAVSDRCRATPHTTYGATKACSELLLADYSRRGFLDGRGVRLPTVVVRAGKPNAATTSCFSAVVREPLAGVDVVLPVDPHVVHAVTGVRAAVGAMLAVHDADADLVDRTLGFDRTVFLPARALSLGDLRDALLEAVDPEAHGKLGTIAFDVDQDLNAIVSSFPTVVDAYRAKALGVPDAPAAADLIREYAEDFPAALAPGVRLRSPTAATEERPPSPKKVAVVTGAGSGIGRAVALRLAAGGYAVVLVGRRRAKLEETAAALPPGARSLCVPADVCSEPDVRRIFAETEATFGRVDLLFNNAGVGAPTRNVSEVPAEEFRRVMETNVTGAFLVGKWAMRAMARNAPVPGGRIINNGSLSAHVPRPQTAPYTVSKHAVLGLTKCMALDGRELNVACGQIDFGNVGTELSRAINTPGAGAMQADGTKKVEPSMGPEDAAETVWAMANLPLEANVLNMTVMATKMPFVGRG</sequence>
<dbReference type="InterPro" id="IPR020904">
    <property type="entry name" value="Sc_DH/Rdtase_CS"/>
</dbReference>
<organism evidence="4">
    <name type="scientific">Corethron hystrix</name>
    <dbReference type="NCBI Taxonomy" id="216773"/>
    <lineage>
        <taxon>Eukaryota</taxon>
        <taxon>Sar</taxon>
        <taxon>Stramenopiles</taxon>
        <taxon>Ochrophyta</taxon>
        <taxon>Bacillariophyta</taxon>
        <taxon>Coscinodiscophyceae</taxon>
        <taxon>Corethrophycidae</taxon>
        <taxon>Corethrales</taxon>
        <taxon>Corethraceae</taxon>
        <taxon>Corethron</taxon>
    </lineage>
</organism>
<dbReference type="Gene3D" id="3.90.25.10">
    <property type="entry name" value="UDP-galactose 4-epimerase, domain 1"/>
    <property type="match status" value="1"/>
</dbReference>
<reference evidence="4" key="1">
    <citation type="submission" date="2021-01" db="EMBL/GenBank/DDBJ databases">
        <authorList>
            <person name="Corre E."/>
            <person name="Pelletier E."/>
            <person name="Niang G."/>
            <person name="Scheremetjew M."/>
            <person name="Finn R."/>
            <person name="Kale V."/>
            <person name="Holt S."/>
            <person name="Cochrane G."/>
            <person name="Meng A."/>
            <person name="Brown T."/>
            <person name="Cohen L."/>
        </authorList>
    </citation>
    <scope>NUCLEOTIDE SEQUENCE</scope>
    <source>
        <strain evidence="4">308</strain>
    </source>
</reference>
<dbReference type="CDD" id="cd05233">
    <property type="entry name" value="SDR_c"/>
    <property type="match status" value="1"/>
</dbReference>
<dbReference type="InterPro" id="IPR001509">
    <property type="entry name" value="Epimerase_deHydtase"/>
</dbReference>
<protein>
    <recommendedName>
        <fullName evidence="3">NAD-dependent epimerase/dehydratase domain-containing protein</fullName>
    </recommendedName>
</protein>
<dbReference type="Pfam" id="PF01370">
    <property type="entry name" value="Epimerase"/>
    <property type="match status" value="1"/>
</dbReference>
<dbReference type="PROSITE" id="PS00061">
    <property type="entry name" value="ADH_SHORT"/>
    <property type="match status" value="1"/>
</dbReference>
<evidence type="ECO:0000256" key="1">
    <source>
        <dbReference type="ARBA" id="ARBA00006484"/>
    </source>
</evidence>
<dbReference type="GO" id="GO:0016491">
    <property type="term" value="F:oxidoreductase activity"/>
    <property type="evidence" value="ECO:0007669"/>
    <property type="project" value="UniProtKB-KW"/>
</dbReference>
<dbReference type="InterPro" id="IPR002347">
    <property type="entry name" value="SDR_fam"/>
</dbReference>
<dbReference type="InterPro" id="IPR036291">
    <property type="entry name" value="NAD(P)-bd_dom_sf"/>
</dbReference>
<evidence type="ECO:0000256" key="2">
    <source>
        <dbReference type="ARBA" id="ARBA00023002"/>
    </source>
</evidence>
<keyword evidence="2" id="KW-0560">Oxidoreductase</keyword>
<dbReference type="Gene3D" id="3.40.50.720">
    <property type="entry name" value="NAD(P)-binding Rossmann-like Domain"/>
    <property type="match status" value="2"/>
</dbReference>
<dbReference type="FunFam" id="3.40.50.720:FF:000084">
    <property type="entry name" value="Short-chain dehydrogenase reductase"/>
    <property type="match status" value="1"/>
</dbReference>
<accession>A0A7S1BVR6</accession>
<feature type="domain" description="NAD-dependent epimerase/dehydratase" evidence="3">
    <location>
        <begin position="10"/>
        <end position="243"/>
    </location>
</feature>